<evidence type="ECO:0000256" key="5">
    <source>
        <dbReference type="ARBA" id="ARBA00022842"/>
    </source>
</evidence>
<evidence type="ECO:0000256" key="1">
    <source>
        <dbReference type="ARBA" id="ARBA00001936"/>
    </source>
</evidence>
<comment type="caution">
    <text evidence="11">Lacks conserved residue(s) required for the propagation of feature annotation.</text>
</comment>
<comment type="similarity">
    <text evidence="10 11">Belongs to the YjjX NTPase family.</text>
</comment>
<evidence type="ECO:0000256" key="9">
    <source>
        <dbReference type="ARBA" id="ARBA00048781"/>
    </source>
</evidence>
<keyword evidence="7 11" id="KW-0464">Manganese</keyword>
<comment type="subunit">
    <text evidence="11">Homodimer.</text>
</comment>
<organism evidence="13 14">
    <name type="scientific">Echinicola strongylocentroti</name>
    <dbReference type="NCBI Taxonomy" id="1795355"/>
    <lineage>
        <taxon>Bacteria</taxon>
        <taxon>Pseudomonadati</taxon>
        <taxon>Bacteroidota</taxon>
        <taxon>Cytophagia</taxon>
        <taxon>Cytophagales</taxon>
        <taxon>Cyclobacteriaceae</taxon>
        <taxon>Echinicola</taxon>
    </lineage>
</organism>
<comment type="function">
    <text evidence="11">Phosphatase that hydrolyzes non-canonical purine nucleotides such as XTP and ITP to their respective diphosphate derivatives. Probably excludes non-canonical purines from DNA/RNA precursor pool, thus preventing their incorporation into DNA/RNA and avoiding chromosomal lesions.</text>
</comment>
<dbReference type="FunFam" id="3.90.950.10:FF:000002">
    <property type="entry name" value="Inosine/xanthosine triphosphatase"/>
    <property type="match status" value="1"/>
</dbReference>
<feature type="domain" description="Non-canonical purine NTP phosphatase/PRRC1" evidence="12">
    <location>
        <begin position="24"/>
        <end position="188"/>
    </location>
</feature>
<dbReference type="GO" id="GO:0009117">
    <property type="term" value="P:nucleotide metabolic process"/>
    <property type="evidence" value="ECO:0007669"/>
    <property type="project" value="UniProtKB-KW"/>
</dbReference>
<dbReference type="GO" id="GO:0046872">
    <property type="term" value="F:metal ion binding"/>
    <property type="evidence" value="ECO:0007669"/>
    <property type="project" value="UniProtKB-KW"/>
</dbReference>
<dbReference type="NCBIfam" id="NF003459">
    <property type="entry name" value="PRK05074.1"/>
    <property type="match status" value="1"/>
</dbReference>
<dbReference type="InterPro" id="IPR050299">
    <property type="entry name" value="YjjX_NTPase"/>
</dbReference>
<sequence length="194" mass="21774">MAFPKRKNIQPERQRERELLVVVGSKNPVKVQCTENGFQRAFGEHHFIVEGLNINSEVSDQPFGDEETYRGAFNRAKNAKNTFPEADYWVGIEGGVEEVDNEMIAYAWVTVMDRNGKLGKAKTSTFFLPEAISKLIRGGMELGAADDKVFDRENSKQGNGAVGMLTNGTIDRTEYYEQAVVLALIPFISDKLYK</sequence>
<evidence type="ECO:0000256" key="2">
    <source>
        <dbReference type="ARBA" id="ARBA00022723"/>
    </source>
</evidence>
<evidence type="ECO:0000256" key="10">
    <source>
        <dbReference type="ARBA" id="ARBA00060855"/>
    </source>
</evidence>
<evidence type="ECO:0000256" key="4">
    <source>
        <dbReference type="ARBA" id="ARBA00022801"/>
    </source>
</evidence>
<feature type="binding site" evidence="11">
    <location>
        <position position="85"/>
    </location>
    <ligand>
        <name>Mg(2+)</name>
        <dbReference type="ChEBI" id="CHEBI:18420"/>
    </ligand>
</feature>
<evidence type="ECO:0000256" key="6">
    <source>
        <dbReference type="ARBA" id="ARBA00023080"/>
    </source>
</evidence>
<proteinExistence type="inferred from homology"/>
<reference evidence="13 14" key="1">
    <citation type="submission" date="2018-06" db="EMBL/GenBank/DDBJ databases">
        <title>Echinicola strongylocentroti sp. nov., isolated from a sea urchin Strongylocentrotus intermedius.</title>
        <authorList>
            <person name="Bae S.S."/>
        </authorList>
    </citation>
    <scope>NUCLEOTIDE SEQUENCE [LARGE SCALE GENOMIC DNA]</scope>
    <source>
        <strain evidence="13 14">MEBiC08714</strain>
    </source>
</reference>
<dbReference type="EC" id="3.6.1.73" evidence="11"/>
<gene>
    <name evidence="13" type="ORF">DN752_12615</name>
</gene>
<dbReference type="GO" id="GO:0103023">
    <property type="term" value="F:ITPase activity"/>
    <property type="evidence" value="ECO:0007669"/>
    <property type="project" value="UniProtKB-EC"/>
</dbReference>
<dbReference type="EMBL" id="CP030041">
    <property type="protein sequence ID" value="AWW30902.1"/>
    <property type="molecule type" value="Genomic_DNA"/>
</dbReference>
<dbReference type="OrthoDB" id="164951at2"/>
<evidence type="ECO:0000259" key="12">
    <source>
        <dbReference type="Pfam" id="PF01931"/>
    </source>
</evidence>
<evidence type="ECO:0000313" key="13">
    <source>
        <dbReference type="EMBL" id="AWW30902.1"/>
    </source>
</evidence>
<keyword evidence="14" id="KW-1185">Reference proteome</keyword>
<evidence type="ECO:0000256" key="8">
    <source>
        <dbReference type="ARBA" id="ARBA00048174"/>
    </source>
</evidence>
<dbReference type="InterPro" id="IPR002786">
    <property type="entry name" value="Non_canon_purine_NTPase"/>
</dbReference>
<dbReference type="Proteomes" id="UP000248688">
    <property type="component" value="Chromosome"/>
</dbReference>
<dbReference type="PANTHER" id="PTHR34699">
    <property type="match status" value="1"/>
</dbReference>
<comment type="catalytic activity">
    <reaction evidence="8 11">
        <text>ITP + H2O = IDP + phosphate + H(+)</text>
        <dbReference type="Rhea" id="RHEA:28330"/>
        <dbReference type="ChEBI" id="CHEBI:15377"/>
        <dbReference type="ChEBI" id="CHEBI:15378"/>
        <dbReference type="ChEBI" id="CHEBI:43474"/>
        <dbReference type="ChEBI" id="CHEBI:58280"/>
        <dbReference type="ChEBI" id="CHEBI:61402"/>
        <dbReference type="EC" id="3.6.1.73"/>
    </reaction>
</comment>
<dbReference type="AlphaFoldDB" id="A0A2Z4IIE6"/>
<dbReference type="InterPro" id="IPR026533">
    <property type="entry name" value="NTPase/PRRC1"/>
</dbReference>
<feature type="binding site" evidence="11">
    <location>
        <begin position="85"/>
        <end position="86"/>
    </location>
    <ligand>
        <name>substrate</name>
    </ligand>
</feature>
<dbReference type="PANTHER" id="PTHR34699:SF2">
    <property type="entry name" value="NON-CANONICAL PURINE NTP PHOSPHATASE_PRRC1 DOMAIN-CONTAINING PROTEIN"/>
    <property type="match status" value="1"/>
</dbReference>
<dbReference type="GO" id="GO:0006772">
    <property type="term" value="P:thiamine metabolic process"/>
    <property type="evidence" value="ECO:0007669"/>
    <property type="project" value="TreeGrafter"/>
</dbReference>
<dbReference type="GO" id="GO:0000166">
    <property type="term" value="F:nucleotide binding"/>
    <property type="evidence" value="ECO:0007669"/>
    <property type="project" value="UniProtKB-KW"/>
</dbReference>
<comment type="cofactor">
    <cofactor evidence="1">
        <name>Mn(2+)</name>
        <dbReference type="ChEBI" id="CHEBI:29035"/>
    </cofactor>
</comment>
<comment type="cofactor">
    <cofactor evidence="11">
        <name>Mg(2+)</name>
        <dbReference type="ChEBI" id="CHEBI:18420"/>
    </cofactor>
    <cofactor evidence="11">
        <name>Mn(2+)</name>
        <dbReference type="ChEBI" id="CHEBI:29035"/>
    </cofactor>
    <text evidence="11">Binds 1 divalent metal cation per subunit; can use either Mg(2+) or Mn(2+).</text>
</comment>
<keyword evidence="2 11" id="KW-0479">Metal-binding</keyword>
<accession>A0A2Z4IIE6</accession>
<dbReference type="Pfam" id="PF01931">
    <property type="entry name" value="NTPase_I-T"/>
    <property type="match status" value="1"/>
</dbReference>
<dbReference type="InterPro" id="IPR029001">
    <property type="entry name" value="ITPase-like_fam"/>
</dbReference>
<evidence type="ECO:0000256" key="7">
    <source>
        <dbReference type="ARBA" id="ARBA00023211"/>
    </source>
</evidence>
<evidence type="ECO:0000256" key="3">
    <source>
        <dbReference type="ARBA" id="ARBA00022741"/>
    </source>
</evidence>
<dbReference type="Gene3D" id="3.90.950.10">
    <property type="match status" value="1"/>
</dbReference>
<dbReference type="NCBIfam" id="TIGR00258">
    <property type="entry name" value="inosine/xanthosine triphosphatase"/>
    <property type="match status" value="1"/>
</dbReference>
<protein>
    <recommendedName>
        <fullName evidence="11">Probable inosine/xanthosine triphosphatase</fullName>
        <shortName evidence="11">ITPase/XTPase</shortName>
        <ecNumber evidence="11">3.6.1.73</ecNumber>
    </recommendedName>
    <alternativeName>
        <fullName evidence="11">Non-canonical purine NTP phosphatase</fullName>
    </alternativeName>
    <alternativeName>
        <fullName evidence="11">Non-standard purine NTP phosphatase</fullName>
    </alternativeName>
    <alternativeName>
        <fullName evidence="11">Nucleoside-triphosphate phosphatase</fullName>
        <shortName evidence="11">NTPase</shortName>
    </alternativeName>
</protein>
<dbReference type="SUPFAM" id="SSF52972">
    <property type="entry name" value="ITPase-like"/>
    <property type="match status" value="1"/>
</dbReference>
<dbReference type="KEGG" id="est:DN752_12615"/>
<evidence type="ECO:0000313" key="14">
    <source>
        <dbReference type="Proteomes" id="UP000248688"/>
    </source>
</evidence>
<dbReference type="HAMAP" id="MF_00648">
    <property type="entry name" value="Non_canon_purine_NTPase_YjjX"/>
    <property type="match status" value="1"/>
</dbReference>
<evidence type="ECO:0000256" key="11">
    <source>
        <dbReference type="HAMAP-Rule" id="MF_00648"/>
    </source>
</evidence>
<keyword evidence="6 11" id="KW-0546">Nucleotide metabolism</keyword>
<keyword evidence="3 11" id="KW-0547">Nucleotide-binding</keyword>
<dbReference type="RefSeq" id="WP_112784279.1">
    <property type="nucleotide sequence ID" value="NZ_CP030041.1"/>
</dbReference>
<comment type="catalytic activity">
    <reaction evidence="9 11">
        <text>XTP + H2O = XDP + phosphate + H(+)</text>
        <dbReference type="Rhea" id="RHEA:28406"/>
        <dbReference type="ChEBI" id="CHEBI:15377"/>
        <dbReference type="ChEBI" id="CHEBI:15378"/>
        <dbReference type="ChEBI" id="CHEBI:43474"/>
        <dbReference type="ChEBI" id="CHEBI:59884"/>
        <dbReference type="ChEBI" id="CHEBI:61314"/>
        <dbReference type="EC" id="3.6.1.73"/>
    </reaction>
</comment>
<keyword evidence="5 11" id="KW-0460">Magnesium</keyword>
<name>A0A2Z4IIE6_9BACT</name>
<keyword evidence="4 11" id="KW-0378">Hydrolase</keyword>